<dbReference type="Gene3D" id="3.90.320.10">
    <property type="match status" value="1"/>
</dbReference>
<proteinExistence type="predicted"/>
<organism evidence="2">
    <name type="scientific">uncultured Caudovirales phage</name>
    <dbReference type="NCBI Taxonomy" id="2100421"/>
    <lineage>
        <taxon>Viruses</taxon>
        <taxon>Duplodnaviria</taxon>
        <taxon>Heunggongvirae</taxon>
        <taxon>Uroviricota</taxon>
        <taxon>Caudoviricetes</taxon>
        <taxon>Peduoviridae</taxon>
        <taxon>Maltschvirus</taxon>
        <taxon>Maltschvirus maltsch</taxon>
    </lineage>
</organism>
<dbReference type="InterPro" id="IPR024432">
    <property type="entry name" value="Put_RecE_PDDEXK-like_dom"/>
</dbReference>
<protein>
    <submittedName>
        <fullName evidence="2">Exodeoxyribonuclease 8, PDDEXK-like domain containing protein</fullName>
    </submittedName>
</protein>
<dbReference type="InterPro" id="IPR011604">
    <property type="entry name" value="PDDEXK-like_dom_sf"/>
</dbReference>
<reference evidence="2" key="1">
    <citation type="submission" date="2020-05" db="EMBL/GenBank/DDBJ databases">
        <authorList>
            <person name="Chiriac C."/>
            <person name="Salcher M."/>
            <person name="Ghai R."/>
            <person name="Kavagutti S V."/>
        </authorList>
    </citation>
    <scope>NUCLEOTIDE SEQUENCE</scope>
</reference>
<dbReference type="Pfam" id="PF12684">
    <property type="entry name" value="DUF3799"/>
    <property type="match status" value="1"/>
</dbReference>
<sequence length="219" mass="24987">MVSDERRNCKAWKEAAAENPGKTLIRPRHEKELLRWHDAVMRNKEARQIIESGFPELTVHLDHESGVACKARFDLFCGSTGGVFDLKTTRKDDRQGFEWQAEDLLYHVSAGFYDLHREGLGIYSAPYRYIVVTKGNPSYCWVFPISYTLMSAGRGMALEGLRRIAQCRRNEQEVIARGGDPMDCWPDYIETNQGDEMVPRVGTASRLGLLSGEERGWNQ</sequence>
<accession>A0A6J5Q956</accession>
<feature type="domain" description="Putative exodeoxyribonuclease 8 PDDEXK-like" evidence="1">
    <location>
        <begin position="39"/>
        <end position="173"/>
    </location>
</feature>
<dbReference type="EMBL" id="LR796964">
    <property type="protein sequence ID" value="CAB4178051.1"/>
    <property type="molecule type" value="Genomic_DNA"/>
</dbReference>
<evidence type="ECO:0000259" key="1">
    <source>
        <dbReference type="Pfam" id="PF12684"/>
    </source>
</evidence>
<name>A0A6J5Q956_9CAUD</name>
<evidence type="ECO:0000313" key="2">
    <source>
        <dbReference type="EMBL" id="CAB4178051.1"/>
    </source>
</evidence>
<gene>
    <name evidence="2" type="ORF">UFOVP1004_53</name>
</gene>